<dbReference type="Proteomes" id="UP000190460">
    <property type="component" value="Unassembled WGS sequence"/>
</dbReference>
<protein>
    <submittedName>
        <fullName evidence="1">Uncharacterized protein</fullName>
    </submittedName>
</protein>
<sequence length="115" mass="13089">MEVADQNKQAIHVVVKSMERLEREKSLNEYREKAINGHYIDWRNMAFALSSGDASDEDRIQACAWRIAIISPKNPKIDAGDEGNLEMDCNQRGLTEDQINKASDEAKRIILTLKN</sequence>
<evidence type="ECO:0000313" key="1">
    <source>
        <dbReference type="EMBL" id="SKA72280.1"/>
    </source>
</evidence>
<name>A0A1T4W4T9_9GAMM</name>
<gene>
    <name evidence="1" type="ORF">SAMN02745130_01022</name>
</gene>
<dbReference type="AlphaFoldDB" id="A0A1T4W4T9"/>
<organism evidence="1 2">
    <name type="scientific">Thiothrix eikelboomii</name>
    <dbReference type="NCBI Taxonomy" id="92487"/>
    <lineage>
        <taxon>Bacteria</taxon>
        <taxon>Pseudomonadati</taxon>
        <taxon>Pseudomonadota</taxon>
        <taxon>Gammaproteobacteria</taxon>
        <taxon>Thiotrichales</taxon>
        <taxon>Thiotrichaceae</taxon>
        <taxon>Thiothrix</taxon>
    </lineage>
</organism>
<dbReference type="EMBL" id="FUYB01000003">
    <property type="protein sequence ID" value="SKA72280.1"/>
    <property type="molecule type" value="Genomic_DNA"/>
</dbReference>
<reference evidence="1 2" key="1">
    <citation type="submission" date="2017-02" db="EMBL/GenBank/DDBJ databases">
        <authorList>
            <person name="Peterson S.W."/>
        </authorList>
    </citation>
    <scope>NUCLEOTIDE SEQUENCE [LARGE SCALE GENOMIC DNA]</scope>
    <source>
        <strain evidence="1 2">ATCC 49788</strain>
    </source>
</reference>
<proteinExistence type="predicted"/>
<accession>A0A1T4W4T9</accession>
<keyword evidence="2" id="KW-1185">Reference proteome</keyword>
<evidence type="ECO:0000313" key="2">
    <source>
        <dbReference type="Proteomes" id="UP000190460"/>
    </source>
</evidence>